<feature type="signal peptide" evidence="1">
    <location>
        <begin position="1"/>
        <end position="19"/>
    </location>
</feature>
<dbReference type="Proteomes" id="UP000761534">
    <property type="component" value="Unassembled WGS sequence"/>
</dbReference>
<keyword evidence="4" id="KW-1185">Reference proteome</keyword>
<dbReference type="Gene3D" id="3.40.50.1820">
    <property type="entry name" value="alpha/beta hydrolase"/>
    <property type="match status" value="1"/>
</dbReference>
<dbReference type="Pfam" id="PF00561">
    <property type="entry name" value="Abhydrolase_1"/>
    <property type="match status" value="1"/>
</dbReference>
<protein>
    <recommendedName>
        <fullName evidence="2">AB hydrolase-1 domain-containing protein</fullName>
    </recommendedName>
</protein>
<evidence type="ECO:0000313" key="4">
    <source>
        <dbReference type="Proteomes" id="UP000761534"/>
    </source>
</evidence>
<evidence type="ECO:0000313" key="3">
    <source>
        <dbReference type="EMBL" id="KAA8909219.1"/>
    </source>
</evidence>
<feature type="domain" description="AB hydrolase-1" evidence="2">
    <location>
        <begin position="111"/>
        <end position="220"/>
    </location>
</feature>
<dbReference type="InterPro" id="IPR029058">
    <property type="entry name" value="AB_hydrolase_fold"/>
</dbReference>
<dbReference type="InterPro" id="IPR000073">
    <property type="entry name" value="AB_hydrolase_1"/>
</dbReference>
<gene>
    <name evidence="3" type="ORF">TRICI_004609</name>
</gene>
<proteinExistence type="predicted"/>
<dbReference type="EMBL" id="SWFS01000347">
    <property type="protein sequence ID" value="KAA8909219.1"/>
    <property type="molecule type" value="Genomic_DNA"/>
</dbReference>
<dbReference type="AlphaFoldDB" id="A0A642V0I4"/>
<name>A0A642V0I4_9ASCO</name>
<reference evidence="3" key="1">
    <citation type="journal article" date="2019" name="G3 (Bethesda)">
        <title>Genome Assemblies of Two Rare Opportunistic Yeast Pathogens: Diutina rugosa (syn. Candida rugosa) and Trichomonascus ciferrii (syn. Candida ciferrii).</title>
        <authorList>
            <person name="Mixao V."/>
            <person name="Saus E."/>
            <person name="Hansen A.P."/>
            <person name="Lass-Florl C."/>
            <person name="Gabaldon T."/>
        </authorList>
    </citation>
    <scope>NUCLEOTIDE SEQUENCE</scope>
    <source>
        <strain evidence="3">CBS 4856</strain>
    </source>
</reference>
<dbReference type="OrthoDB" id="425534at2759"/>
<dbReference type="SUPFAM" id="SSF53474">
    <property type="entry name" value="alpha/beta-Hydrolases"/>
    <property type="match status" value="1"/>
</dbReference>
<dbReference type="VEuPathDB" id="FungiDB:TRICI_004609"/>
<accession>A0A642V0I4</accession>
<keyword evidence="1" id="KW-0732">Signal</keyword>
<evidence type="ECO:0000256" key="1">
    <source>
        <dbReference type="SAM" id="SignalP"/>
    </source>
</evidence>
<evidence type="ECO:0000259" key="2">
    <source>
        <dbReference type="Pfam" id="PF00561"/>
    </source>
</evidence>
<comment type="caution">
    <text evidence="3">The sequence shown here is derived from an EMBL/GenBank/DDBJ whole genome shotgun (WGS) entry which is preliminary data.</text>
</comment>
<organism evidence="3 4">
    <name type="scientific">Trichomonascus ciferrii</name>
    <dbReference type="NCBI Taxonomy" id="44093"/>
    <lineage>
        <taxon>Eukaryota</taxon>
        <taxon>Fungi</taxon>
        <taxon>Dikarya</taxon>
        <taxon>Ascomycota</taxon>
        <taxon>Saccharomycotina</taxon>
        <taxon>Dipodascomycetes</taxon>
        <taxon>Dipodascales</taxon>
        <taxon>Trichomonascaceae</taxon>
        <taxon>Trichomonascus</taxon>
        <taxon>Trichomonascus ciferrii complex</taxon>
    </lineage>
</organism>
<sequence length="413" mass="45801">MLVGFLIVIHLWQFPGINLDSLLGGGSRSIEQGRDLQWEYGHSGIYHSYVTLPLNCRDPRAGHVRIALAQMPARIKTPLGSLIISMGHPGESGTKALYEVGEEIMDIIEGSYNLIGFDARGVNLTSNHLSCSSDDITKQWFYSENKDELYSLRGRGCSGLGRGAEKYISTALTATDLLRISRILGDDKLNYIGFSYGSIIGNTFSQLSPSRVGRMALGGVIDPEMYYTTGKTLKHVKCILPECKEIEDTISNLQEQPLEVHDKQNGISDIVTHTKVEQALASALSEPKKWPQFVSSIRAIQDGNGTPFLQKHWRAKFDVAFEAGYVTRCSDSKSGCAGHTIDPILKPPNFRRIDVPILLLGTAKDPIISFEDVIKVSTYYTQPTIIQQDTVGHCAFSQLTESSRARLRDWFLQ</sequence>
<feature type="chain" id="PRO_5025025456" description="AB hydrolase-1 domain-containing protein" evidence="1">
    <location>
        <begin position="20"/>
        <end position="413"/>
    </location>
</feature>